<evidence type="ECO:0000256" key="1">
    <source>
        <dbReference type="SAM" id="Phobius"/>
    </source>
</evidence>
<evidence type="ECO:0000313" key="2">
    <source>
        <dbReference type="EMBL" id="NYG57828.1"/>
    </source>
</evidence>
<proteinExistence type="predicted"/>
<keyword evidence="1" id="KW-1133">Transmembrane helix</keyword>
<reference evidence="2 3" key="1">
    <citation type="submission" date="2020-07" db="EMBL/GenBank/DDBJ databases">
        <title>Sequencing the genomes of 1000 actinobacteria strains.</title>
        <authorList>
            <person name="Klenk H.-P."/>
        </authorList>
    </citation>
    <scope>NUCLEOTIDE SEQUENCE [LARGE SCALE GENOMIC DNA]</scope>
    <source>
        <strain evidence="2 3">DSM 23819</strain>
    </source>
</reference>
<name>A0A7Y9S060_9ACTN</name>
<dbReference type="Proteomes" id="UP000540656">
    <property type="component" value="Unassembled WGS sequence"/>
</dbReference>
<keyword evidence="3" id="KW-1185">Reference proteome</keyword>
<accession>A0A7Y9S060</accession>
<dbReference type="EMBL" id="JACCAA010000001">
    <property type="protein sequence ID" value="NYG57828.1"/>
    <property type="molecule type" value="Genomic_DNA"/>
</dbReference>
<keyword evidence="1" id="KW-0472">Membrane</keyword>
<feature type="transmembrane region" description="Helical" evidence="1">
    <location>
        <begin position="15"/>
        <end position="35"/>
    </location>
</feature>
<dbReference type="AlphaFoldDB" id="A0A7Y9S060"/>
<organism evidence="2 3">
    <name type="scientific">Nocardioides daedukensis</name>
    <dbReference type="NCBI Taxonomy" id="634462"/>
    <lineage>
        <taxon>Bacteria</taxon>
        <taxon>Bacillati</taxon>
        <taxon>Actinomycetota</taxon>
        <taxon>Actinomycetes</taxon>
        <taxon>Propionibacteriales</taxon>
        <taxon>Nocardioidaceae</taxon>
        <taxon>Nocardioides</taxon>
    </lineage>
</organism>
<sequence>MLLGLDVWVSGPQPIAGALLAAGLWFLVYGGIWFTTAGRGMGLGDVALAPLLGFVLGWLGWGVTLTGLLAGFVLGAGVGLGLLAFAGASRRARVPHGPFMLAGAAVAVVVGANLWHGYLSVTGMS</sequence>
<feature type="transmembrane region" description="Helical" evidence="1">
    <location>
        <begin position="99"/>
        <end position="118"/>
    </location>
</feature>
<evidence type="ECO:0000313" key="3">
    <source>
        <dbReference type="Proteomes" id="UP000540656"/>
    </source>
</evidence>
<comment type="caution">
    <text evidence="2">The sequence shown here is derived from an EMBL/GenBank/DDBJ whole genome shotgun (WGS) entry which is preliminary data.</text>
</comment>
<feature type="transmembrane region" description="Helical" evidence="1">
    <location>
        <begin position="67"/>
        <end position="87"/>
    </location>
</feature>
<gene>
    <name evidence="2" type="ORF">BJ980_000751</name>
</gene>
<protein>
    <submittedName>
        <fullName evidence="2">Prepilin signal peptidase PulO-like enzyme (Type II secretory pathway)</fullName>
    </submittedName>
</protein>
<feature type="transmembrane region" description="Helical" evidence="1">
    <location>
        <begin position="42"/>
        <end position="61"/>
    </location>
</feature>
<keyword evidence="1" id="KW-0812">Transmembrane</keyword>